<name>A0ABW7U6N1_9ACTN</name>
<dbReference type="InterPro" id="IPR007278">
    <property type="entry name" value="DUF397"/>
</dbReference>
<reference evidence="2 3" key="1">
    <citation type="submission" date="2024-10" db="EMBL/GenBank/DDBJ databases">
        <title>The Natural Products Discovery Center: Release of the First 8490 Sequenced Strains for Exploring Actinobacteria Biosynthetic Diversity.</title>
        <authorList>
            <person name="Kalkreuter E."/>
            <person name="Kautsar S.A."/>
            <person name="Yang D."/>
            <person name="Bader C.D."/>
            <person name="Teijaro C.N."/>
            <person name="Fluegel L."/>
            <person name="Davis C.M."/>
            <person name="Simpson J.R."/>
            <person name="Lauterbach L."/>
            <person name="Steele A.D."/>
            <person name="Gui C."/>
            <person name="Meng S."/>
            <person name="Li G."/>
            <person name="Viehrig K."/>
            <person name="Ye F."/>
            <person name="Su P."/>
            <person name="Kiefer A.F."/>
            <person name="Nichols A."/>
            <person name="Cepeda A.J."/>
            <person name="Yan W."/>
            <person name="Fan B."/>
            <person name="Jiang Y."/>
            <person name="Adhikari A."/>
            <person name="Zheng C.-J."/>
            <person name="Schuster L."/>
            <person name="Cowan T.M."/>
            <person name="Smanski M.J."/>
            <person name="Chevrette M.G."/>
            <person name="De Carvalho L.P.S."/>
            <person name="Shen B."/>
        </authorList>
    </citation>
    <scope>NUCLEOTIDE SEQUENCE [LARGE SCALE GENOMIC DNA]</scope>
    <source>
        <strain evidence="2 3">NPDC020602</strain>
    </source>
</reference>
<dbReference type="Pfam" id="PF04149">
    <property type="entry name" value="DUF397"/>
    <property type="match status" value="1"/>
</dbReference>
<organism evidence="2 3">
    <name type="scientific">Streptomyces litmocidini</name>
    <dbReference type="NCBI Taxonomy" id="67318"/>
    <lineage>
        <taxon>Bacteria</taxon>
        <taxon>Bacillati</taxon>
        <taxon>Actinomycetota</taxon>
        <taxon>Actinomycetes</taxon>
        <taxon>Kitasatosporales</taxon>
        <taxon>Streptomycetaceae</taxon>
        <taxon>Streptomyces</taxon>
    </lineage>
</organism>
<gene>
    <name evidence="2" type="ORF">ACH407_17220</name>
</gene>
<dbReference type="RefSeq" id="WP_398710021.1">
    <property type="nucleotide sequence ID" value="NZ_JBIRUI010000007.1"/>
</dbReference>
<dbReference type="Proteomes" id="UP001611339">
    <property type="component" value="Unassembled WGS sequence"/>
</dbReference>
<protein>
    <submittedName>
        <fullName evidence="2">DUF397 domain-containing protein</fullName>
    </submittedName>
</protein>
<keyword evidence="3" id="KW-1185">Reference proteome</keyword>
<evidence type="ECO:0000259" key="1">
    <source>
        <dbReference type="Pfam" id="PF04149"/>
    </source>
</evidence>
<evidence type="ECO:0000313" key="3">
    <source>
        <dbReference type="Proteomes" id="UP001611339"/>
    </source>
</evidence>
<evidence type="ECO:0000313" key="2">
    <source>
        <dbReference type="EMBL" id="MFI1715296.1"/>
    </source>
</evidence>
<dbReference type="EMBL" id="JBIRUI010000007">
    <property type="protein sequence ID" value="MFI1715296.1"/>
    <property type="molecule type" value="Genomic_DNA"/>
</dbReference>
<sequence length="57" mass="6158">MSTDLDWFKSSYSSEQGGDCVEVATCPDSVHVRDSKDTTLPTFEVSPDAWGAFVAAL</sequence>
<accession>A0ABW7U6N1</accession>
<proteinExistence type="predicted"/>
<comment type="caution">
    <text evidence="2">The sequence shown here is derived from an EMBL/GenBank/DDBJ whole genome shotgun (WGS) entry which is preliminary data.</text>
</comment>
<feature type="domain" description="DUF397" evidence="1">
    <location>
        <begin position="5"/>
        <end position="57"/>
    </location>
</feature>